<dbReference type="Proteomes" id="UP001596417">
    <property type="component" value="Unassembled WGS sequence"/>
</dbReference>
<accession>A0ABD5YX00</accession>
<organism evidence="1 2">
    <name type="scientific">Halocatena marina</name>
    <dbReference type="NCBI Taxonomy" id="2934937"/>
    <lineage>
        <taxon>Archaea</taxon>
        <taxon>Methanobacteriati</taxon>
        <taxon>Methanobacteriota</taxon>
        <taxon>Stenosarchaea group</taxon>
        <taxon>Halobacteria</taxon>
        <taxon>Halobacteriales</taxon>
        <taxon>Natronomonadaceae</taxon>
        <taxon>Halocatena</taxon>
    </lineage>
</organism>
<gene>
    <name evidence="1" type="ORF">ACFQL7_23770</name>
</gene>
<dbReference type="GeneID" id="76202217"/>
<protein>
    <submittedName>
        <fullName evidence="1">Uncharacterized protein</fullName>
    </submittedName>
</protein>
<dbReference type="EMBL" id="JBHTAX010000005">
    <property type="protein sequence ID" value="MFC7192529.1"/>
    <property type="molecule type" value="Genomic_DNA"/>
</dbReference>
<keyword evidence="2" id="KW-1185">Reference proteome</keyword>
<comment type="caution">
    <text evidence="1">The sequence shown here is derived from an EMBL/GenBank/DDBJ whole genome shotgun (WGS) entry which is preliminary data.</text>
</comment>
<proteinExistence type="predicted"/>
<dbReference type="AlphaFoldDB" id="A0ABD5YX00"/>
<reference evidence="1 2" key="1">
    <citation type="journal article" date="2019" name="Int. J. Syst. Evol. Microbiol.">
        <title>The Global Catalogue of Microorganisms (GCM) 10K type strain sequencing project: providing services to taxonomists for standard genome sequencing and annotation.</title>
        <authorList>
            <consortium name="The Broad Institute Genomics Platform"/>
            <consortium name="The Broad Institute Genome Sequencing Center for Infectious Disease"/>
            <person name="Wu L."/>
            <person name="Ma J."/>
        </authorList>
    </citation>
    <scope>NUCLEOTIDE SEQUENCE [LARGE SCALE GENOMIC DNA]</scope>
    <source>
        <strain evidence="1 2">RDMS1</strain>
    </source>
</reference>
<evidence type="ECO:0000313" key="1">
    <source>
        <dbReference type="EMBL" id="MFC7192529.1"/>
    </source>
</evidence>
<name>A0ABD5YX00_9EURY</name>
<sequence>MGLVAVVAESDDGHGILDSLGVVIDILVSPALQTGHGDALAGRFRCVH</sequence>
<dbReference type="RefSeq" id="WP_264556574.1">
    <property type="nucleotide sequence ID" value="NZ_CP109981.1"/>
</dbReference>
<evidence type="ECO:0000313" key="2">
    <source>
        <dbReference type="Proteomes" id="UP001596417"/>
    </source>
</evidence>